<feature type="domain" description="Clp ATPase C-terminal" evidence="9">
    <location>
        <begin position="327"/>
        <end position="426"/>
    </location>
</feature>
<dbReference type="GO" id="GO:0009376">
    <property type="term" value="C:HslUV protease complex"/>
    <property type="evidence" value="ECO:0007669"/>
    <property type="project" value="UniProtKB-UniRule"/>
</dbReference>
<feature type="binding site" evidence="7">
    <location>
        <position position="313"/>
    </location>
    <ligand>
        <name>ATP</name>
        <dbReference type="ChEBI" id="CHEBI:30616"/>
    </ligand>
</feature>
<dbReference type="InterPro" id="IPR027417">
    <property type="entry name" value="P-loop_NTPase"/>
</dbReference>
<reference evidence="10 11" key="1">
    <citation type="submission" date="2020-04" db="EMBL/GenBank/DDBJ databases">
        <authorList>
            <person name="Yoon J."/>
        </authorList>
    </citation>
    <scope>NUCLEOTIDE SEQUENCE [LARGE SCALE GENOMIC DNA]</scope>
    <source>
        <strain evidence="10 11">KMU-115</strain>
    </source>
</reference>
<keyword evidence="10" id="KW-0645">Protease</keyword>
<proteinExistence type="inferred from homology"/>
<dbReference type="Proteomes" id="UP000526408">
    <property type="component" value="Unassembled WGS sequence"/>
</dbReference>
<evidence type="ECO:0000256" key="6">
    <source>
        <dbReference type="ARBA" id="ARBA00023186"/>
    </source>
</evidence>
<dbReference type="PANTHER" id="PTHR48102:SF3">
    <property type="entry name" value="ATP-DEPENDENT PROTEASE ATPASE SUBUNIT HSLU"/>
    <property type="match status" value="1"/>
</dbReference>
<evidence type="ECO:0000256" key="2">
    <source>
        <dbReference type="ARBA" id="ARBA00009771"/>
    </source>
</evidence>
<dbReference type="SUPFAM" id="SSF52540">
    <property type="entry name" value="P-loop containing nucleoside triphosphate hydrolases"/>
    <property type="match status" value="1"/>
</dbReference>
<evidence type="ECO:0000256" key="4">
    <source>
        <dbReference type="ARBA" id="ARBA00022741"/>
    </source>
</evidence>
<evidence type="ECO:0000259" key="8">
    <source>
        <dbReference type="SMART" id="SM00382"/>
    </source>
</evidence>
<keyword evidence="5 7" id="KW-0067">ATP-binding</keyword>
<dbReference type="GO" id="GO:0005524">
    <property type="term" value="F:ATP binding"/>
    <property type="evidence" value="ECO:0007669"/>
    <property type="project" value="UniProtKB-UniRule"/>
</dbReference>
<keyword evidence="4 7" id="KW-0547">Nucleotide-binding</keyword>
<evidence type="ECO:0000256" key="1">
    <source>
        <dbReference type="ARBA" id="ARBA00004496"/>
    </source>
</evidence>
<dbReference type="InterPro" id="IPR004491">
    <property type="entry name" value="HslU"/>
</dbReference>
<comment type="subunit">
    <text evidence="7">A double ring-shaped homohexamer of HslV is capped on each side by a ring-shaped HslU homohexamer. The assembly of the HslU/HslV complex is dependent on binding of ATP.</text>
</comment>
<evidence type="ECO:0000256" key="7">
    <source>
        <dbReference type="HAMAP-Rule" id="MF_00249"/>
    </source>
</evidence>
<dbReference type="FunFam" id="3.40.50.300:FF:000220">
    <property type="entry name" value="ATP-dependent protease ATPase subunit HslU"/>
    <property type="match status" value="1"/>
</dbReference>
<feature type="binding site" evidence="7">
    <location>
        <position position="248"/>
    </location>
    <ligand>
        <name>ATP</name>
        <dbReference type="ChEBI" id="CHEBI:30616"/>
    </ligand>
</feature>
<organism evidence="10 11">
    <name type="scientific">Roseicyclus persicicus</name>
    <dbReference type="NCBI Taxonomy" id="2650661"/>
    <lineage>
        <taxon>Bacteria</taxon>
        <taxon>Pseudomonadati</taxon>
        <taxon>Pseudomonadota</taxon>
        <taxon>Alphaproteobacteria</taxon>
        <taxon>Rhodobacterales</taxon>
        <taxon>Roseobacteraceae</taxon>
        <taxon>Roseicyclus</taxon>
    </lineage>
</organism>
<gene>
    <name evidence="7 10" type="primary">hslU</name>
    <name evidence="10" type="ORF">HCU73_10820</name>
</gene>
<keyword evidence="10" id="KW-0378">Hydrolase</keyword>
<dbReference type="EMBL" id="JAAZQQ010000003">
    <property type="protein sequence ID" value="NKX45085.1"/>
    <property type="molecule type" value="Genomic_DNA"/>
</dbReference>
<evidence type="ECO:0000313" key="11">
    <source>
        <dbReference type="Proteomes" id="UP000526408"/>
    </source>
</evidence>
<dbReference type="Pfam" id="PF00004">
    <property type="entry name" value="AAA"/>
    <property type="match status" value="1"/>
</dbReference>
<evidence type="ECO:0000256" key="3">
    <source>
        <dbReference type="ARBA" id="ARBA00022490"/>
    </source>
</evidence>
<dbReference type="NCBIfam" id="NF003544">
    <property type="entry name" value="PRK05201.1"/>
    <property type="match status" value="1"/>
</dbReference>
<dbReference type="NCBIfam" id="TIGR00390">
    <property type="entry name" value="hslU"/>
    <property type="match status" value="1"/>
</dbReference>
<dbReference type="CDD" id="cd19498">
    <property type="entry name" value="RecA-like_HslU"/>
    <property type="match status" value="1"/>
</dbReference>
<dbReference type="FunFam" id="3.40.50.300:FF:000213">
    <property type="entry name" value="ATP-dependent protease ATPase subunit HslU"/>
    <property type="match status" value="1"/>
</dbReference>
<evidence type="ECO:0000313" key="10">
    <source>
        <dbReference type="EMBL" id="NKX45085.1"/>
    </source>
</evidence>
<dbReference type="HAMAP" id="MF_00249">
    <property type="entry name" value="HslU"/>
    <property type="match status" value="1"/>
</dbReference>
<protein>
    <recommendedName>
        <fullName evidence="7">ATP-dependent protease ATPase subunit HslU</fullName>
    </recommendedName>
    <alternativeName>
        <fullName evidence="7">Unfoldase HslU</fullName>
    </alternativeName>
</protein>
<feature type="domain" description="AAA+ ATPase" evidence="8">
    <location>
        <begin position="49"/>
        <end position="324"/>
    </location>
</feature>
<dbReference type="InterPro" id="IPR003593">
    <property type="entry name" value="AAA+_ATPase"/>
</dbReference>
<dbReference type="GO" id="GO:0016887">
    <property type="term" value="F:ATP hydrolysis activity"/>
    <property type="evidence" value="ECO:0007669"/>
    <property type="project" value="InterPro"/>
</dbReference>
<comment type="subcellular location">
    <subcellularLocation>
        <location evidence="1 7">Cytoplasm</location>
    </subcellularLocation>
</comment>
<feature type="binding site" evidence="7">
    <location>
        <position position="385"/>
    </location>
    <ligand>
        <name>ATP</name>
        <dbReference type="ChEBI" id="CHEBI:30616"/>
    </ligand>
</feature>
<dbReference type="SMART" id="SM00382">
    <property type="entry name" value="AAA"/>
    <property type="match status" value="1"/>
</dbReference>
<dbReference type="SMART" id="SM01086">
    <property type="entry name" value="ClpB_D2-small"/>
    <property type="match status" value="1"/>
</dbReference>
<comment type="caution">
    <text evidence="10">The sequence shown here is derived from an EMBL/GenBank/DDBJ whole genome shotgun (WGS) entry which is preliminary data.</text>
</comment>
<sequence length="435" mass="48293">MTDLTPREIVSELDRFIIGQKDAKRAVAVALRNRWRRKQLGDDLREEVYPKNILMIGPTGVGKTEISRRLAKLARAPFIKVEATKYTEVGYVGRDVEQIIRDLVDAAQVMVREGMRDEVRAKAHSAAEERVIEALAGEGAREQTREMFRRKLRSGELDDTMIELEVADTSTPMGGFEIPGQPGMGGGMMNLGDLFGKAFGQRRVRRRMTVAASYDLLIEEEADKLLDAEMVTKEALRAVEQNGIVFIDEIDKVAARQDVRGGDVSREGVQRDLLPLIEGTTVSTKYGPVKTDHILFIASGAFHIAKPSDLLPELQGRLPIRVNLRPLTEADFVRILTETDNALTRQYSALMATEEVQVSFTEDGIAALAKIAADVNQTVENIGARRLYTVMERVFEELSFTAPDRGGEAVVVDAAFVETNLGELTRSADLSRYVL</sequence>
<dbReference type="PANTHER" id="PTHR48102">
    <property type="entry name" value="ATP-DEPENDENT CLP PROTEASE ATP-BINDING SUBUNIT CLPX-LIKE, MITOCHONDRIAL-RELATED"/>
    <property type="match status" value="1"/>
</dbReference>
<comment type="function">
    <text evidence="7">ATPase subunit of a proteasome-like degradation complex; this subunit has chaperone activity. The binding of ATP and its subsequent hydrolysis by HslU are essential for unfolding of protein substrates subsequently hydrolyzed by HslV. HslU recognizes the N-terminal part of its protein substrates and unfolds these before they are guided to HslV for hydrolysis.</text>
</comment>
<evidence type="ECO:0000259" key="9">
    <source>
        <dbReference type="SMART" id="SM01086"/>
    </source>
</evidence>
<name>A0A7X6JZE4_9RHOB</name>
<dbReference type="GO" id="GO:0036402">
    <property type="term" value="F:proteasome-activating activity"/>
    <property type="evidence" value="ECO:0007669"/>
    <property type="project" value="UniProtKB-UniRule"/>
</dbReference>
<dbReference type="GO" id="GO:0043335">
    <property type="term" value="P:protein unfolding"/>
    <property type="evidence" value="ECO:0007669"/>
    <property type="project" value="UniProtKB-UniRule"/>
</dbReference>
<feature type="binding site" evidence="7">
    <location>
        <position position="18"/>
    </location>
    <ligand>
        <name>ATP</name>
        <dbReference type="ChEBI" id="CHEBI:30616"/>
    </ligand>
</feature>
<keyword evidence="3 7" id="KW-0963">Cytoplasm</keyword>
<evidence type="ECO:0000256" key="5">
    <source>
        <dbReference type="ARBA" id="ARBA00022840"/>
    </source>
</evidence>
<dbReference type="InterPro" id="IPR050052">
    <property type="entry name" value="ATP-dep_Clp_protease_ClpX"/>
</dbReference>
<accession>A0A7X6JZE4</accession>
<keyword evidence="11" id="KW-1185">Reference proteome</keyword>
<dbReference type="Gene3D" id="1.10.8.60">
    <property type="match status" value="1"/>
</dbReference>
<feature type="binding site" evidence="7">
    <location>
        <begin position="60"/>
        <end position="65"/>
    </location>
    <ligand>
        <name>ATP</name>
        <dbReference type="ChEBI" id="CHEBI:30616"/>
    </ligand>
</feature>
<dbReference type="RefSeq" id="WP_168623473.1">
    <property type="nucleotide sequence ID" value="NZ_JAAZQQ010000003.1"/>
</dbReference>
<dbReference type="Gene3D" id="3.40.50.300">
    <property type="entry name" value="P-loop containing nucleotide triphosphate hydrolases"/>
    <property type="match status" value="2"/>
</dbReference>
<dbReference type="Pfam" id="PF07724">
    <property type="entry name" value="AAA_2"/>
    <property type="match status" value="1"/>
</dbReference>
<dbReference type="InterPro" id="IPR003959">
    <property type="entry name" value="ATPase_AAA_core"/>
</dbReference>
<dbReference type="AlphaFoldDB" id="A0A7X6JZE4"/>
<dbReference type="InterPro" id="IPR019489">
    <property type="entry name" value="Clp_ATPase_C"/>
</dbReference>
<dbReference type="GO" id="GO:0008233">
    <property type="term" value="F:peptidase activity"/>
    <property type="evidence" value="ECO:0007669"/>
    <property type="project" value="UniProtKB-KW"/>
</dbReference>
<keyword evidence="6 7" id="KW-0143">Chaperone</keyword>
<comment type="similarity">
    <text evidence="2 7">Belongs to the ClpX chaperone family. HslU subfamily.</text>
</comment>